<dbReference type="Gene3D" id="1.10.601.10">
    <property type="entry name" value="RNA Polymerase Primary Sigma Factor"/>
    <property type="match status" value="1"/>
</dbReference>
<organism evidence="8 9">
    <name type="scientific">Acetobacter persici</name>
    <dbReference type="NCBI Taxonomy" id="1076596"/>
    <lineage>
        <taxon>Bacteria</taxon>
        <taxon>Pseudomonadati</taxon>
        <taxon>Pseudomonadota</taxon>
        <taxon>Alphaproteobacteria</taxon>
        <taxon>Acetobacterales</taxon>
        <taxon>Acetobacteraceae</taxon>
        <taxon>Acetobacter</taxon>
    </lineage>
</organism>
<dbReference type="InterPro" id="IPR036388">
    <property type="entry name" value="WH-like_DNA-bd_sf"/>
</dbReference>
<dbReference type="PROSITE" id="PS00716">
    <property type="entry name" value="SIGMA70_2"/>
    <property type="match status" value="1"/>
</dbReference>
<evidence type="ECO:0000259" key="6">
    <source>
        <dbReference type="PROSITE" id="PS00715"/>
    </source>
</evidence>
<evidence type="ECO:0000256" key="5">
    <source>
        <dbReference type="RuleBase" id="RU362124"/>
    </source>
</evidence>
<gene>
    <name evidence="8" type="ORF">A0U91_16490</name>
</gene>
<dbReference type="PANTHER" id="PTHR30603:SF60">
    <property type="entry name" value="RNA POLYMERASE SIGMA FACTOR RPOD"/>
    <property type="match status" value="1"/>
</dbReference>
<reference evidence="8 9" key="1">
    <citation type="submission" date="2016-03" db="EMBL/GenBank/DDBJ databases">
        <title>Acetic acid bacteria sequencing.</title>
        <authorList>
            <person name="Brandt J."/>
            <person name="Jakob F."/>
            <person name="Vogel R.F."/>
        </authorList>
    </citation>
    <scope>NUCLEOTIDE SEQUENCE [LARGE SCALE GENOMIC DNA]</scope>
    <source>
        <strain evidence="8 9">TMW2.1084</strain>
        <plasmid evidence="9">pac1084_1</plasmid>
    </source>
</reference>
<evidence type="ECO:0000313" key="8">
    <source>
        <dbReference type="EMBL" id="AQT06606.1"/>
    </source>
</evidence>
<dbReference type="EMBL" id="CP014688">
    <property type="protein sequence ID" value="AQT06606.1"/>
    <property type="molecule type" value="Genomic_DNA"/>
</dbReference>
<keyword evidence="3 5" id="KW-0238">DNA-binding</keyword>
<dbReference type="InterPro" id="IPR013324">
    <property type="entry name" value="RNA_pol_sigma_r3/r4-like"/>
</dbReference>
<evidence type="ECO:0000259" key="7">
    <source>
        <dbReference type="PROSITE" id="PS00716"/>
    </source>
</evidence>
<dbReference type="GO" id="GO:0006352">
    <property type="term" value="P:DNA-templated transcription initiation"/>
    <property type="evidence" value="ECO:0007669"/>
    <property type="project" value="InterPro"/>
</dbReference>
<dbReference type="InterPro" id="IPR014284">
    <property type="entry name" value="RNA_pol_sigma-70_dom"/>
</dbReference>
<dbReference type="Pfam" id="PF04542">
    <property type="entry name" value="Sigma70_r2"/>
    <property type="match status" value="1"/>
</dbReference>
<dbReference type="PRINTS" id="PR00046">
    <property type="entry name" value="SIGMA70FCT"/>
</dbReference>
<keyword evidence="1 5" id="KW-0805">Transcription regulation</keyword>
<dbReference type="AlphaFoldDB" id="A0A1U9LJI6"/>
<keyword evidence="2 5" id="KW-0731">Sigma factor</keyword>
<dbReference type="InterPro" id="IPR050239">
    <property type="entry name" value="Sigma-70_RNA_pol_init_factors"/>
</dbReference>
<evidence type="ECO:0000256" key="2">
    <source>
        <dbReference type="ARBA" id="ARBA00023082"/>
    </source>
</evidence>
<dbReference type="Pfam" id="PF04545">
    <property type="entry name" value="Sigma70_r4"/>
    <property type="match status" value="1"/>
</dbReference>
<evidence type="ECO:0000256" key="1">
    <source>
        <dbReference type="ARBA" id="ARBA00023015"/>
    </source>
</evidence>
<proteinExistence type="inferred from homology"/>
<keyword evidence="8" id="KW-0614">Plasmid</keyword>
<geneLocation type="plasmid" evidence="9">
    <name>pac1084_1</name>
</geneLocation>
<dbReference type="PANTHER" id="PTHR30603">
    <property type="entry name" value="RNA POLYMERASE SIGMA FACTOR RPO"/>
    <property type="match status" value="1"/>
</dbReference>
<dbReference type="KEGG" id="aper:A0U91_16490"/>
<dbReference type="NCBIfam" id="TIGR02937">
    <property type="entry name" value="sigma70-ECF"/>
    <property type="match status" value="1"/>
</dbReference>
<sequence>MTGNSSSGAFFNANISRSVGNANIKSPVSPDVLDGYFADVRKHKRLTREEESEVGKKMAESRLEVMTASCRLPTLQGFVNSLVAEVEAGTTHIRNLVDVNLPAFHPQKIIKKAKSTIPDLRARTSGDSDQSYAGMCALRLFSAWLDSQKSRRSKIKPEEIENVIIELQIAWTLFERFADLIAHAERWFRDEERKFLAIMRKAGISGVALKPHWRGRECADNWSKPEMLMAVGVKPEDVESFPLSQLRQTQAAMKKAATSASLSPRNLLKAHRDISLSMIRYTEMRDRMIQANLLLVVKIARRRASSGMSLSDLIQEGNIGLMRAVEKFDYRLGYAFCTYAIWWIRQGISRGTAELGKTIRIPSHIQEVKRTLLRAAADFRAGMDRDPTESELSELTGFSEMRVKDALSAVECYESIDELDPEKRTPDNNNSNVRYFTDDKAVCPINSLMQQEGANAVLSAVSTLSERERLVITLRFGLGGSDEATLEDIGLRLGVTRERVRQIEVAAITKLKHPRRIKAMKKAMPQLL</sequence>
<dbReference type="Gene3D" id="1.10.10.10">
    <property type="entry name" value="Winged helix-like DNA-binding domain superfamily/Winged helix DNA-binding domain"/>
    <property type="match status" value="2"/>
</dbReference>
<evidence type="ECO:0000256" key="4">
    <source>
        <dbReference type="ARBA" id="ARBA00023163"/>
    </source>
</evidence>
<dbReference type="RefSeq" id="WP_077932232.1">
    <property type="nucleotide sequence ID" value="NZ_CP014688.1"/>
</dbReference>
<comment type="function">
    <text evidence="5">Sigma factors are initiation factors that promote the attachment of RNA polymerase to specific initiation sites and are then released.</text>
</comment>
<feature type="domain" description="RNA polymerase sigma-70" evidence="7">
    <location>
        <begin position="485"/>
        <end position="511"/>
    </location>
</feature>
<evidence type="ECO:0000313" key="9">
    <source>
        <dbReference type="Proteomes" id="UP000189055"/>
    </source>
</evidence>
<protein>
    <recommendedName>
        <fullName evidence="5">RNA polymerase sigma factor</fullName>
    </recommendedName>
</protein>
<accession>A0A1U9LJI6</accession>
<dbReference type="GO" id="GO:0016987">
    <property type="term" value="F:sigma factor activity"/>
    <property type="evidence" value="ECO:0007669"/>
    <property type="project" value="UniProtKB-KW"/>
</dbReference>
<name>A0A1U9LJI6_9PROT</name>
<keyword evidence="4 5" id="KW-0804">Transcription</keyword>
<feature type="domain" description="RNA polymerase sigma-70" evidence="6">
    <location>
        <begin position="312"/>
        <end position="325"/>
    </location>
</feature>
<dbReference type="Proteomes" id="UP000189055">
    <property type="component" value="Plasmid pAC1084_1"/>
</dbReference>
<comment type="similarity">
    <text evidence="5">Belongs to the sigma-70 factor family.</text>
</comment>
<dbReference type="InterPro" id="IPR000943">
    <property type="entry name" value="RNA_pol_sigma70"/>
</dbReference>
<dbReference type="PROSITE" id="PS00715">
    <property type="entry name" value="SIGMA70_1"/>
    <property type="match status" value="1"/>
</dbReference>
<dbReference type="InterPro" id="IPR013325">
    <property type="entry name" value="RNA_pol_sigma_r2"/>
</dbReference>
<dbReference type="CDD" id="cd06171">
    <property type="entry name" value="Sigma70_r4"/>
    <property type="match status" value="1"/>
</dbReference>
<dbReference type="SUPFAM" id="SSF88659">
    <property type="entry name" value="Sigma3 and sigma4 domains of RNA polymerase sigma factors"/>
    <property type="match status" value="2"/>
</dbReference>
<evidence type="ECO:0000256" key="3">
    <source>
        <dbReference type="ARBA" id="ARBA00023125"/>
    </source>
</evidence>
<dbReference type="GO" id="GO:0003677">
    <property type="term" value="F:DNA binding"/>
    <property type="evidence" value="ECO:0007669"/>
    <property type="project" value="UniProtKB-KW"/>
</dbReference>
<dbReference type="InterPro" id="IPR007627">
    <property type="entry name" value="RNA_pol_sigma70_r2"/>
</dbReference>
<dbReference type="InterPro" id="IPR007630">
    <property type="entry name" value="RNA_pol_sigma70_r4"/>
</dbReference>
<dbReference type="SUPFAM" id="SSF88946">
    <property type="entry name" value="Sigma2 domain of RNA polymerase sigma factors"/>
    <property type="match status" value="1"/>
</dbReference>